<dbReference type="GO" id="GO:0004521">
    <property type="term" value="F:RNA endonuclease activity"/>
    <property type="evidence" value="ECO:0007669"/>
    <property type="project" value="InterPro"/>
</dbReference>
<dbReference type="Gene3D" id="3.10.450.30">
    <property type="entry name" value="Microbial ribonucleases"/>
    <property type="match status" value="1"/>
</dbReference>
<dbReference type="InterPro" id="IPR000026">
    <property type="entry name" value="N1-like"/>
</dbReference>
<dbReference type="Pfam" id="PF00545">
    <property type="entry name" value="Ribonuclease"/>
    <property type="match status" value="1"/>
</dbReference>
<dbReference type="EMBL" id="JAFNJU010000005">
    <property type="protein sequence ID" value="MBO1264945.1"/>
    <property type="molecule type" value="Genomic_DNA"/>
</dbReference>
<keyword evidence="4" id="KW-0964">Secreted</keyword>
<gene>
    <name evidence="8" type="ORF">J3A84_07880</name>
</gene>
<evidence type="ECO:0000256" key="6">
    <source>
        <dbReference type="ARBA" id="ARBA00022801"/>
    </source>
</evidence>
<dbReference type="PRINTS" id="PR00117">
    <property type="entry name" value="BARNASE"/>
</dbReference>
<comment type="subcellular location">
    <subcellularLocation>
        <location evidence="1">Secreted</location>
    </subcellularLocation>
</comment>
<dbReference type="SUPFAM" id="SSF53933">
    <property type="entry name" value="Microbial ribonucleases"/>
    <property type="match status" value="1"/>
</dbReference>
<comment type="similarity">
    <text evidence="2">Belongs to the ribonuclease N1/T1 family.</text>
</comment>
<accession>A0A939KKS1</accession>
<dbReference type="GO" id="GO:0016787">
    <property type="term" value="F:hydrolase activity"/>
    <property type="evidence" value="ECO:0007669"/>
    <property type="project" value="UniProtKB-KW"/>
</dbReference>
<dbReference type="InterPro" id="IPR016191">
    <property type="entry name" value="Ribonuclease/ribotoxin"/>
</dbReference>
<evidence type="ECO:0000256" key="3">
    <source>
        <dbReference type="ARBA" id="ARBA00022214"/>
    </source>
</evidence>
<keyword evidence="5" id="KW-0540">Nuclease</keyword>
<dbReference type="GO" id="GO:0005576">
    <property type="term" value="C:extracellular region"/>
    <property type="evidence" value="ECO:0007669"/>
    <property type="project" value="UniProtKB-SubCell"/>
</dbReference>
<protein>
    <recommendedName>
        <fullName evidence="3">Ribonuclease</fullName>
    </recommendedName>
</protein>
<evidence type="ECO:0000256" key="2">
    <source>
        <dbReference type="ARBA" id="ARBA00009006"/>
    </source>
</evidence>
<reference evidence="8" key="1">
    <citation type="submission" date="2021-03" db="EMBL/GenBank/DDBJ databases">
        <title>Proteiniclasticum marinus sp. nov., isolated from tidal flat sediment.</title>
        <authorList>
            <person name="Namirimu T."/>
            <person name="Yang J.-A."/>
            <person name="Yang S.-H."/>
            <person name="Kim Y.-J."/>
            <person name="Kwon K.K."/>
        </authorList>
    </citation>
    <scope>NUCLEOTIDE SEQUENCE</scope>
    <source>
        <strain evidence="8">SCR006</strain>
    </source>
</reference>
<evidence type="ECO:0000256" key="1">
    <source>
        <dbReference type="ARBA" id="ARBA00004613"/>
    </source>
</evidence>
<dbReference type="Proteomes" id="UP000664218">
    <property type="component" value="Unassembled WGS sequence"/>
</dbReference>
<evidence type="ECO:0000313" key="9">
    <source>
        <dbReference type="Proteomes" id="UP000664218"/>
    </source>
</evidence>
<evidence type="ECO:0000256" key="5">
    <source>
        <dbReference type="ARBA" id="ARBA00022722"/>
    </source>
</evidence>
<dbReference type="AlphaFoldDB" id="A0A939KKS1"/>
<evidence type="ECO:0000313" key="8">
    <source>
        <dbReference type="EMBL" id="MBO1264945.1"/>
    </source>
</evidence>
<dbReference type="GO" id="GO:0003723">
    <property type="term" value="F:RNA binding"/>
    <property type="evidence" value="ECO:0007669"/>
    <property type="project" value="InterPro"/>
</dbReference>
<dbReference type="InterPro" id="IPR001887">
    <property type="entry name" value="Barnase"/>
</dbReference>
<evidence type="ECO:0000256" key="7">
    <source>
        <dbReference type="SAM" id="MobiDB-lite"/>
    </source>
</evidence>
<evidence type="ECO:0000256" key="4">
    <source>
        <dbReference type="ARBA" id="ARBA00022525"/>
    </source>
</evidence>
<dbReference type="PROSITE" id="PS51257">
    <property type="entry name" value="PROKAR_LIPOPROTEIN"/>
    <property type="match status" value="1"/>
</dbReference>
<sequence>MRKLLKRSASLFLTLLLLFTFSGCSILEMELVEEGNAPQVENPSESEGETGVETPAIDEDGHYTSKDEVALYIHTYGRLPGNYIRKNDAMDLGWDASKGNLWDVTDEMSIGGDRFGNREGLLPDESGRQWYEADIDYEGGYRNALRIVYSSDGLIYYTDDHYESFKKLY</sequence>
<keyword evidence="9" id="KW-1185">Reference proteome</keyword>
<feature type="region of interest" description="Disordered" evidence="7">
    <location>
        <begin position="36"/>
        <end position="60"/>
    </location>
</feature>
<proteinExistence type="inferred from homology"/>
<keyword evidence="6" id="KW-0378">Hydrolase</keyword>
<organism evidence="8 9">
    <name type="scientific">Proteiniclasticum aestuarii</name>
    <dbReference type="NCBI Taxonomy" id="2817862"/>
    <lineage>
        <taxon>Bacteria</taxon>
        <taxon>Bacillati</taxon>
        <taxon>Bacillota</taxon>
        <taxon>Clostridia</taxon>
        <taxon>Eubacteriales</taxon>
        <taxon>Clostridiaceae</taxon>
        <taxon>Proteiniclasticum</taxon>
    </lineage>
</organism>
<name>A0A939KKS1_9CLOT</name>
<comment type="caution">
    <text evidence="8">The sequence shown here is derived from an EMBL/GenBank/DDBJ whole genome shotgun (WGS) entry which is preliminary data.</text>
</comment>